<dbReference type="InterPro" id="IPR047139">
    <property type="entry name" value="ANKZ1/VMS1"/>
</dbReference>
<dbReference type="Pfam" id="PF18716">
    <property type="entry name" value="VATC"/>
    <property type="match status" value="1"/>
</dbReference>
<evidence type="ECO:0000256" key="6">
    <source>
        <dbReference type="ARBA" id="ARBA00022737"/>
    </source>
</evidence>
<keyword evidence="10" id="KW-0862">Zinc</keyword>
<dbReference type="EMBL" id="CAJOBA010002121">
    <property type="protein sequence ID" value="CAF3630659.1"/>
    <property type="molecule type" value="Genomic_DNA"/>
</dbReference>
<dbReference type="AlphaFoldDB" id="A0A814B848"/>
<evidence type="ECO:0000256" key="14">
    <source>
        <dbReference type="SAM" id="MobiDB-lite"/>
    </source>
</evidence>
<feature type="region of interest" description="Disordered" evidence="14">
    <location>
        <begin position="337"/>
        <end position="391"/>
    </location>
</feature>
<evidence type="ECO:0000256" key="10">
    <source>
        <dbReference type="ARBA" id="ARBA00022833"/>
    </source>
</evidence>
<evidence type="ECO:0000256" key="13">
    <source>
        <dbReference type="PROSITE-ProRule" id="PRU01389"/>
    </source>
</evidence>
<dbReference type="Proteomes" id="UP000682733">
    <property type="component" value="Unassembled WGS sequence"/>
</dbReference>
<dbReference type="InterPro" id="IPR041540">
    <property type="entry name" value="VATC"/>
</dbReference>
<feature type="compositionally biased region" description="Basic and acidic residues" evidence="14">
    <location>
        <begin position="549"/>
        <end position="573"/>
    </location>
</feature>
<keyword evidence="8" id="KW-0863">Zinc-finger</keyword>
<dbReference type="Proteomes" id="UP000677228">
    <property type="component" value="Unassembled WGS sequence"/>
</dbReference>
<comment type="caution">
    <text evidence="17">The sequence shown here is derived from an EMBL/GenBank/DDBJ whole genome shotgun (WGS) entry which is preliminary data.</text>
</comment>
<evidence type="ECO:0000256" key="4">
    <source>
        <dbReference type="ARBA" id="ARBA00022722"/>
    </source>
</evidence>
<dbReference type="InterPro" id="IPR036770">
    <property type="entry name" value="Ankyrin_rpt-contain_sf"/>
</dbReference>
<evidence type="ECO:0000313" key="20">
    <source>
        <dbReference type="Proteomes" id="UP000663829"/>
    </source>
</evidence>
<evidence type="ECO:0000313" key="17">
    <source>
        <dbReference type="EMBL" id="CAF0924523.1"/>
    </source>
</evidence>
<evidence type="ECO:0000256" key="1">
    <source>
        <dbReference type="ARBA" id="ARBA00004496"/>
    </source>
</evidence>
<dbReference type="GO" id="GO:0008270">
    <property type="term" value="F:zinc ion binding"/>
    <property type="evidence" value="ECO:0007669"/>
    <property type="project" value="UniProtKB-KW"/>
</dbReference>
<sequence>MSSTFKELQLYTDKEVDNCLQSVITPLKEHVYFPSDSSSAGHLSIALPNLSVSETLTCNTCQTQLTDRVEQTVHYKSDWHRFNIKQKLRGQSIISSEKFEDIEKDLSSISGSGSSSDTDENSDSYHSCARNNPKIIFTLSDGRYISVYRCLLHGKKNIPQESEQLVQNAQQLPRKIYWAIIMLAGGHFAAALFERDKIIQHKTFHKYVVRAKQGTAQALHDNKGGKAKSAGANLRRQNMLHLKQKIHELFTTWKENIAKCSHVFIRAPSFNHQLILGEKDAPFSNHDPRIRSIPFSTFRPTFNEIKRVYNQLTRVEVYPQDFQFEIMLKQQPVPVEEEKTTKFTLSSSRNKNQSESDDSEDDDIENTPIVQQKKEEARACPTRNDAQFKQVPNSERKTLLADDLNTFNELFTAVRLNDIQRFEDLLSHLKTLKTIPSLNNKVTYEDVLNYQTAGSFDTLVHIASEKGYQKIVWKLLLEGANPSYNNCRGKYPYNLAKNKETKDTFRRFKHDYPDKYDYDQGQITTSISAEVMDKQRQTEREKRRKAKTLKKEKLRSDQERKLREEKEENERKQFVSLTDAEKKTLAVRQNFENKSSPQTITTTTEPNLIHLSRCWQCGTVISKDPFEYYDYKFCSIQCLKAHRTKSKTKV</sequence>
<dbReference type="Gene3D" id="1.25.40.20">
    <property type="entry name" value="Ankyrin repeat-containing domain"/>
    <property type="match status" value="1"/>
</dbReference>
<evidence type="ECO:0000256" key="8">
    <source>
        <dbReference type="ARBA" id="ARBA00022771"/>
    </source>
</evidence>
<keyword evidence="11" id="KW-0040">ANK repeat</keyword>
<dbReference type="EMBL" id="CAJNOK010002121">
    <property type="protein sequence ID" value="CAF0845405.1"/>
    <property type="molecule type" value="Genomic_DNA"/>
</dbReference>
<evidence type="ECO:0000313" key="19">
    <source>
        <dbReference type="EMBL" id="CAF3703416.1"/>
    </source>
</evidence>
<gene>
    <name evidence="17" type="ORF">GPM918_LOCUS9842</name>
    <name evidence="16" type="ORF">OVA965_LOCUS6866</name>
    <name evidence="19" type="ORF">SRO942_LOCUS9843</name>
    <name evidence="18" type="ORF">TMI583_LOCUS6862</name>
</gene>
<dbReference type="PANTHER" id="PTHR16036:SF2">
    <property type="entry name" value="TRNA ENDONUCLEASE ANKZF1"/>
    <property type="match status" value="1"/>
</dbReference>
<dbReference type="Proteomes" id="UP000663829">
    <property type="component" value="Unassembled WGS sequence"/>
</dbReference>
<feature type="compositionally biased region" description="Basic and acidic residues" evidence="14">
    <location>
        <begin position="532"/>
        <end position="541"/>
    </location>
</feature>
<dbReference type="Pfam" id="PF18826">
    <property type="entry name" value="bVLRF1"/>
    <property type="match status" value="1"/>
</dbReference>
<feature type="compositionally biased region" description="Acidic residues" evidence="14">
    <location>
        <begin position="355"/>
        <end position="365"/>
    </location>
</feature>
<evidence type="ECO:0000256" key="7">
    <source>
        <dbReference type="ARBA" id="ARBA00022759"/>
    </source>
</evidence>
<dbReference type="EMBL" id="CAJNOQ010001873">
    <property type="protein sequence ID" value="CAF0924523.1"/>
    <property type="molecule type" value="Genomic_DNA"/>
</dbReference>
<evidence type="ECO:0000313" key="16">
    <source>
        <dbReference type="EMBL" id="CAF0845405.1"/>
    </source>
</evidence>
<keyword evidence="6" id="KW-0677">Repeat</keyword>
<dbReference type="PROSITE" id="PS52044">
    <property type="entry name" value="VLRF1"/>
    <property type="match status" value="1"/>
</dbReference>
<accession>A0A814B848</accession>
<keyword evidence="7 13" id="KW-0255">Endonuclease</keyword>
<keyword evidence="3 13" id="KW-0963">Cytoplasm</keyword>
<dbReference type="GO" id="GO:0004519">
    <property type="term" value="F:endonuclease activity"/>
    <property type="evidence" value="ECO:0007669"/>
    <property type="project" value="UniProtKB-KW"/>
</dbReference>
<evidence type="ECO:0000256" key="5">
    <source>
        <dbReference type="ARBA" id="ARBA00022723"/>
    </source>
</evidence>
<dbReference type="GO" id="GO:0036503">
    <property type="term" value="P:ERAD pathway"/>
    <property type="evidence" value="ECO:0007669"/>
    <property type="project" value="TreeGrafter"/>
</dbReference>
<dbReference type="GO" id="GO:0005737">
    <property type="term" value="C:cytoplasm"/>
    <property type="evidence" value="ECO:0007669"/>
    <property type="project" value="UniProtKB-SubCell"/>
</dbReference>
<feature type="region of interest" description="Disordered" evidence="14">
    <location>
        <begin position="532"/>
        <end position="573"/>
    </location>
</feature>
<dbReference type="OrthoDB" id="429841at2759"/>
<evidence type="ECO:0000313" key="18">
    <source>
        <dbReference type="EMBL" id="CAF3630659.1"/>
    </source>
</evidence>
<dbReference type="GO" id="GO:0016787">
    <property type="term" value="F:hydrolase activity"/>
    <property type="evidence" value="ECO:0007669"/>
    <property type="project" value="UniProtKB-KW"/>
</dbReference>
<protein>
    <recommendedName>
        <fullName evidence="15">VLRF1 domain-containing protein</fullName>
    </recommendedName>
</protein>
<evidence type="ECO:0000256" key="2">
    <source>
        <dbReference type="ARBA" id="ARBA00009262"/>
    </source>
</evidence>
<evidence type="ECO:0000256" key="3">
    <source>
        <dbReference type="ARBA" id="ARBA00022490"/>
    </source>
</evidence>
<keyword evidence="9 13" id="KW-0378">Hydrolase</keyword>
<feature type="compositionally biased region" description="Polar residues" evidence="14">
    <location>
        <begin position="342"/>
        <end position="353"/>
    </location>
</feature>
<evidence type="ECO:0000259" key="15">
    <source>
        <dbReference type="PROSITE" id="PS52044"/>
    </source>
</evidence>
<feature type="active site" evidence="13">
    <location>
        <position position="217"/>
    </location>
</feature>
<dbReference type="SUPFAM" id="SSF48403">
    <property type="entry name" value="Ankyrin repeat"/>
    <property type="match status" value="1"/>
</dbReference>
<keyword evidence="20" id="KW-1185">Reference proteome</keyword>
<dbReference type="InterPro" id="IPR041175">
    <property type="entry name" value="VLRF1/Vms1"/>
</dbReference>
<evidence type="ECO:0000256" key="9">
    <source>
        <dbReference type="ARBA" id="ARBA00022801"/>
    </source>
</evidence>
<comment type="domain">
    <text evidence="13">The VLRF1 domain mediates binding to the 60S ribosomal subunit.</text>
</comment>
<name>A0A814B848_9BILA</name>
<evidence type="ECO:0000256" key="12">
    <source>
        <dbReference type="ARBA" id="ARBA00023054"/>
    </source>
</evidence>
<evidence type="ECO:0000256" key="11">
    <source>
        <dbReference type="ARBA" id="ARBA00023043"/>
    </source>
</evidence>
<comment type="similarity">
    <text evidence="2 13">Belongs to the ANKZF1/VMS1 family.</text>
</comment>
<keyword evidence="4 13" id="KW-0540">Nuclease</keyword>
<reference evidence="17" key="1">
    <citation type="submission" date="2021-02" db="EMBL/GenBank/DDBJ databases">
        <authorList>
            <person name="Nowell W R."/>
        </authorList>
    </citation>
    <scope>NUCLEOTIDE SEQUENCE</scope>
</reference>
<dbReference type="EMBL" id="CAJOBC010001873">
    <property type="protein sequence ID" value="CAF3703416.1"/>
    <property type="molecule type" value="Genomic_DNA"/>
</dbReference>
<dbReference type="Proteomes" id="UP000681722">
    <property type="component" value="Unassembled WGS sequence"/>
</dbReference>
<proteinExistence type="inferred from homology"/>
<comment type="subcellular location">
    <subcellularLocation>
        <location evidence="1">Cytoplasm</location>
    </subcellularLocation>
</comment>
<dbReference type="PANTHER" id="PTHR16036">
    <property type="entry name" value="ANKYRIN REPEAT AND ZINC FINGER DOMAIN-CONTAINING PROTEIN 1"/>
    <property type="match status" value="1"/>
</dbReference>
<feature type="domain" description="VLRF1" evidence="15">
    <location>
        <begin position="174"/>
        <end position="315"/>
    </location>
</feature>
<keyword evidence="12" id="KW-0175">Coiled coil</keyword>
<keyword evidence="5" id="KW-0479">Metal-binding</keyword>
<organism evidence="17 20">
    <name type="scientific">Didymodactylos carnosus</name>
    <dbReference type="NCBI Taxonomy" id="1234261"/>
    <lineage>
        <taxon>Eukaryota</taxon>
        <taxon>Metazoa</taxon>
        <taxon>Spiralia</taxon>
        <taxon>Gnathifera</taxon>
        <taxon>Rotifera</taxon>
        <taxon>Eurotatoria</taxon>
        <taxon>Bdelloidea</taxon>
        <taxon>Philodinida</taxon>
        <taxon>Philodinidae</taxon>
        <taxon>Didymodactylos</taxon>
    </lineage>
</organism>